<protein>
    <submittedName>
        <fullName evidence="10">ATP-dependent DNA helicase RecG</fullName>
    </submittedName>
</protein>
<keyword evidence="5" id="KW-0067">ATP-binding</keyword>
<evidence type="ECO:0000256" key="2">
    <source>
        <dbReference type="ARBA" id="ARBA00022763"/>
    </source>
</evidence>
<dbReference type="SUPFAM" id="SSF52540">
    <property type="entry name" value="P-loop containing nucleoside triphosphate hydrolases"/>
    <property type="match status" value="1"/>
</dbReference>
<dbReference type="InterPro" id="IPR014001">
    <property type="entry name" value="Helicase_ATP-bd"/>
</dbReference>
<evidence type="ECO:0000259" key="9">
    <source>
        <dbReference type="PROSITE" id="PS51194"/>
    </source>
</evidence>
<dbReference type="SMART" id="SM00490">
    <property type="entry name" value="HELICc"/>
    <property type="match status" value="1"/>
</dbReference>
<dbReference type="PROSITE" id="PS51192">
    <property type="entry name" value="HELICASE_ATP_BIND_1"/>
    <property type="match status" value="1"/>
</dbReference>
<dbReference type="InterPro" id="IPR011545">
    <property type="entry name" value="DEAD/DEAH_box_helicase_dom"/>
</dbReference>
<organism evidence="10 11">
    <name type="scientific">Candidatus Bealeia paramacronuclearis</name>
    <dbReference type="NCBI Taxonomy" id="1921001"/>
    <lineage>
        <taxon>Bacteria</taxon>
        <taxon>Pseudomonadati</taxon>
        <taxon>Pseudomonadota</taxon>
        <taxon>Alphaproteobacteria</taxon>
        <taxon>Holosporales</taxon>
        <taxon>Holosporaceae</taxon>
        <taxon>Candidatus Bealeia</taxon>
    </lineage>
</organism>
<evidence type="ECO:0000256" key="3">
    <source>
        <dbReference type="ARBA" id="ARBA00022801"/>
    </source>
</evidence>
<dbReference type="PROSITE" id="PS51194">
    <property type="entry name" value="HELICASE_CTER"/>
    <property type="match status" value="1"/>
</dbReference>
<dbReference type="NCBIfam" id="NF008168">
    <property type="entry name" value="PRK10917.2-2"/>
    <property type="match status" value="1"/>
</dbReference>
<evidence type="ECO:0000313" key="11">
    <source>
        <dbReference type="Proteomes" id="UP001330434"/>
    </source>
</evidence>
<evidence type="ECO:0000256" key="5">
    <source>
        <dbReference type="ARBA" id="ARBA00022840"/>
    </source>
</evidence>
<dbReference type="GO" id="GO:0004386">
    <property type="term" value="F:helicase activity"/>
    <property type="evidence" value="ECO:0007669"/>
    <property type="project" value="UniProtKB-KW"/>
</dbReference>
<dbReference type="InterPro" id="IPR047112">
    <property type="entry name" value="RecG/Mfd"/>
</dbReference>
<dbReference type="InterPro" id="IPR001650">
    <property type="entry name" value="Helicase_C-like"/>
</dbReference>
<dbReference type="InterPro" id="IPR045562">
    <property type="entry name" value="RecG_dom3_C"/>
</dbReference>
<keyword evidence="4 10" id="KW-0347">Helicase</keyword>
<dbReference type="Pfam" id="PF00271">
    <property type="entry name" value="Helicase_C"/>
    <property type="match status" value="1"/>
</dbReference>
<accession>A0ABZ2C478</accession>
<evidence type="ECO:0000256" key="7">
    <source>
        <dbReference type="ARBA" id="ARBA00023204"/>
    </source>
</evidence>
<keyword evidence="2" id="KW-0227">DNA damage</keyword>
<sequence>MPANSIKSSLAMKSRKEVIGSLYVGHLGSFVKVQLENKFQRSHLAKRFAQWQDSIMMRPDTLTPLFAKTESLEGIGPQLAKKFERLGLRRVIDLIWHLPVKLDHYPLYPTIAATPYGKPVAFPAEIGNHMASSSRAPYKITVFDNTDQVDLLYFNAVKPYLLKRFPPGEKRIITGTIEIFGGSKQLTHPPKVAPMSLQSSWQEYEPVYPLTLGLPNFQLISAIKKALRKLPELKDWISESELSEKGWPTIGAALQKIHAPRTEAELFPEHPLRKRLAYDELLADQLAQGLLRKYQKRQESPLISPSTQLRKDILETFQHPLTQGQLQVLKEIDQDLSSGERMIRLLQGDVGSGKTMVGLLAMASALESGFQAAFLAPTEILARQQFETIKKLMHGTNLRIELLMGNQKGRKNLLEDIAQNKVNIVIGTHALLQDDVLFSHLALVVIDEQHRFGVEQRLKLTRKGKCPHILVMTATPIPRTLMLTNYGDLEASRLLEKPKGRLPIDTRVFPAKRLEDIADGLQRVIDQGGQAYWVCPLVEESETLDLSAATERFEHLKSLYGEGTVGLVHGKMKSPEKDAVMEKFRGDKIQILVATTVIEVGVDVPNANVIVIEHAERFGLAQLHQLRGRVGRGEKPSSCLLIYSYPISEIGHARLSIMKDSNDGFRIAEEDLRLRGGGDLLGLRQSGLPSYRIADPLFHTDLLEMAHAKTQEILETNPHLKSEAGERLRTLLYLFGKDQVVHTLSSG</sequence>
<dbReference type="InterPro" id="IPR012340">
    <property type="entry name" value="NA-bd_OB-fold"/>
</dbReference>
<feature type="domain" description="Helicase C-terminal" evidence="9">
    <location>
        <begin position="516"/>
        <end position="673"/>
    </location>
</feature>
<evidence type="ECO:0000256" key="4">
    <source>
        <dbReference type="ARBA" id="ARBA00022806"/>
    </source>
</evidence>
<proteinExistence type="predicted"/>
<dbReference type="PANTHER" id="PTHR47964">
    <property type="entry name" value="ATP-DEPENDENT DNA HELICASE HOMOLOG RECG, CHLOROPLASTIC"/>
    <property type="match status" value="1"/>
</dbReference>
<name>A0ABZ2C478_9PROT</name>
<dbReference type="Gene3D" id="3.40.50.300">
    <property type="entry name" value="P-loop containing nucleotide triphosphate hydrolases"/>
    <property type="match status" value="2"/>
</dbReference>
<keyword evidence="7" id="KW-0234">DNA repair</keyword>
<dbReference type="Pfam" id="PF19833">
    <property type="entry name" value="RecG_dom3_C"/>
    <property type="match status" value="1"/>
</dbReference>
<evidence type="ECO:0000256" key="6">
    <source>
        <dbReference type="ARBA" id="ARBA00023125"/>
    </source>
</evidence>
<dbReference type="PANTHER" id="PTHR47964:SF1">
    <property type="entry name" value="ATP-DEPENDENT DNA HELICASE HOMOLOG RECG, CHLOROPLASTIC"/>
    <property type="match status" value="1"/>
</dbReference>
<dbReference type="InterPro" id="IPR027417">
    <property type="entry name" value="P-loop_NTPase"/>
</dbReference>
<feature type="domain" description="Helicase ATP-binding" evidence="8">
    <location>
        <begin position="335"/>
        <end position="494"/>
    </location>
</feature>
<evidence type="ECO:0000259" key="8">
    <source>
        <dbReference type="PROSITE" id="PS51192"/>
    </source>
</evidence>
<gene>
    <name evidence="10" type="ORF">Bealeia1_01345</name>
</gene>
<dbReference type="SMART" id="SM00487">
    <property type="entry name" value="DEXDc"/>
    <property type="match status" value="1"/>
</dbReference>
<keyword evidence="11" id="KW-1185">Reference proteome</keyword>
<dbReference type="SUPFAM" id="SSF50249">
    <property type="entry name" value="Nucleic acid-binding proteins"/>
    <property type="match status" value="1"/>
</dbReference>
<evidence type="ECO:0000256" key="1">
    <source>
        <dbReference type="ARBA" id="ARBA00022741"/>
    </source>
</evidence>
<reference evidence="10 11" key="1">
    <citation type="journal article" date="2024" name="Environ. Microbiol.">
        <title>Novel evolutionary insights on the interactions of the Holosporales (Alphaproteobacteria) with eukaryotic hosts from comparative genomics.</title>
        <authorList>
            <person name="Giovannini M."/>
            <person name="Petroni G."/>
            <person name="Castelli M."/>
        </authorList>
    </citation>
    <scope>NUCLEOTIDE SEQUENCE [LARGE SCALE GENOMIC DNA]</scope>
    <source>
        <strain evidence="10 11">US_Bl 15I1</strain>
    </source>
</reference>
<keyword evidence="3" id="KW-0378">Hydrolase</keyword>
<dbReference type="Gene3D" id="2.40.50.140">
    <property type="entry name" value="Nucleic acid-binding proteins"/>
    <property type="match status" value="1"/>
</dbReference>
<keyword evidence="1" id="KW-0547">Nucleotide-binding</keyword>
<dbReference type="EMBL" id="CP133270">
    <property type="protein sequence ID" value="WVX67148.1"/>
    <property type="molecule type" value="Genomic_DNA"/>
</dbReference>
<dbReference type="NCBIfam" id="NF008164">
    <property type="entry name" value="PRK10917.1-2"/>
    <property type="match status" value="1"/>
</dbReference>
<dbReference type="Pfam" id="PF00270">
    <property type="entry name" value="DEAD"/>
    <property type="match status" value="1"/>
</dbReference>
<keyword evidence="6" id="KW-0238">DNA-binding</keyword>
<dbReference type="Proteomes" id="UP001330434">
    <property type="component" value="Chromosome"/>
</dbReference>
<dbReference type="CDD" id="cd04488">
    <property type="entry name" value="RecG_wedge_OBF"/>
    <property type="match status" value="1"/>
</dbReference>
<evidence type="ECO:0000313" key="10">
    <source>
        <dbReference type="EMBL" id="WVX67148.1"/>
    </source>
</evidence>